<feature type="transmembrane region" description="Helical" evidence="2">
    <location>
        <begin position="134"/>
        <end position="155"/>
    </location>
</feature>
<feature type="transmembrane region" description="Helical" evidence="2">
    <location>
        <begin position="110"/>
        <end position="128"/>
    </location>
</feature>
<comment type="caution">
    <text evidence="3">The sequence shown here is derived from an EMBL/GenBank/DDBJ whole genome shotgun (WGS) entry which is preliminary data.</text>
</comment>
<evidence type="ECO:0000313" key="4">
    <source>
        <dbReference type="Proteomes" id="UP001260872"/>
    </source>
</evidence>
<evidence type="ECO:0000256" key="1">
    <source>
        <dbReference type="SAM" id="MobiDB-lite"/>
    </source>
</evidence>
<keyword evidence="4" id="KW-1185">Reference proteome</keyword>
<dbReference type="EMBL" id="JAVKGT010000001">
    <property type="protein sequence ID" value="MDR5710654.1"/>
    <property type="molecule type" value="Genomic_DNA"/>
</dbReference>
<feature type="region of interest" description="Disordered" evidence="1">
    <location>
        <begin position="1"/>
        <end position="58"/>
    </location>
</feature>
<sequence>MLGRKKKTQNEVLEAEAAQTQSLTHEAQPKLPQKKGVPTPTRREREAARRRPLVHNDRKAARAAQRKAIAEQRAKMRHAMETGDDRHLPARDRGPQRRFVRDWVDARSGIGEWLLIGLVIFLFGSLLMTPETRALFAFSMWGLMALVIVECWWVARKVRLEVDKKFGAENREKGLRFYAVMRSMQMRRLRLPKPLVRRGEFPS</sequence>
<organism evidence="3 4">
    <name type="scientific">Nesterenkonia flava</name>
    <dbReference type="NCBI Taxonomy" id="469799"/>
    <lineage>
        <taxon>Bacteria</taxon>
        <taxon>Bacillati</taxon>
        <taxon>Actinomycetota</taxon>
        <taxon>Actinomycetes</taxon>
        <taxon>Micrococcales</taxon>
        <taxon>Micrococcaceae</taxon>
        <taxon>Nesterenkonia</taxon>
    </lineage>
</organism>
<keyword evidence="2" id="KW-0472">Membrane</keyword>
<keyword evidence="2" id="KW-0812">Transmembrane</keyword>
<dbReference type="Pfam" id="PF11241">
    <property type="entry name" value="DUF3043"/>
    <property type="match status" value="1"/>
</dbReference>
<dbReference type="Proteomes" id="UP001260872">
    <property type="component" value="Unassembled WGS sequence"/>
</dbReference>
<protein>
    <submittedName>
        <fullName evidence="3">DUF3043 domain-containing protein</fullName>
    </submittedName>
</protein>
<accession>A0ABU1FPT7</accession>
<evidence type="ECO:0000256" key="2">
    <source>
        <dbReference type="SAM" id="Phobius"/>
    </source>
</evidence>
<dbReference type="InterPro" id="IPR021403">
    <property type="entry name" value="DUF3043"/>
</dbReference>
<dbReference type="RefSeq" id="WP_310536044.1">
    <property type="nucleotide sequence ID" value="NZ_BAAAOC010000008.1"/>
</dbReference>
<reference evidence="4" key="1">
    <citation type="submission" date="2023-07" db="EMBL/GenBank/DDBJ databases">
        <title>Description of three actinobacteria isolated from air of manufacturing shop in a pharmaceutical factory.</title>
        <authorList>
            <person name="Zhang D.-F."/>
        </authorList>
    </citation>
    <scope>NUCLEOTIDE SEQUENCE [LARGE SCALE GENOMIC DNA]</scope>
    <source>
        <strain evidence="4">CCTCC AB 207010</strain>
    </source>
</reference>
<name>A0ABU1FPT7_9MICC</name>
<gene>
    <name evidence="3" type="ORF">RH857_00655</name>
</gene>
<feature type="compositionally biased region" description="Basic and acidic residues" evidence="1">
    <location>
        <begin position="41"/>
        <end position="58"/>
    </location>
</feature>
<proteinExistence type="predicted"/>
<keyword evidence="2" id="KW-1133">Transmembrane helix</keyword>
<evidence type="ECO:0000313" key="3">
    <source>
        <dbReference type="EMBL" id="MDR5710654.1"/>
    </source>
</evidence>